<keyword evidence="6" id="KW-1185">Reference proteome</keyword>
<name>A0A380FWN5_9STAP</name>
<evidence type="ECO:0000313" key="6">
    <source>
        <dbReference type="Proteomes" id="UP000297598"/>
    </source>
</evidence>
<keyword evidence="1" id="KW-0560">Oxidoreductase</keyword>
<dbReference type="Gene3D" id="3.40.50.720">
    <property type="entry name" value="NAD(P)-binding Rossmann-like Domain"/>
    <property type="match status" value="1"/>
</dbReference>
<dbReference type="Proteomes" id="UP000254047">
    <property type="component" value="Unassembled WGS sequence"/>
</dbReference>
<evidence type="ECO:0000313" key="4">
    <source>
        <dbReference type="EMBL" id="TGE17075.1"/>
    </source>
</evidence>
<dbReference type="FunFam" id="3.40.50.720:FF:000336">
    <property type="entry name" value="Aldehyde reductase"/>
    <property type="match status" value="1"/>
</dbReference>
<protein>
    <submittedName>
        <fullName evidence="3 4">Aldehyde reductase</fullName>
    </submittedName>
</protein>
<dbReference type="AlphaFoldDB" id="A0A380FWN5"/>
<reference evidence="4 6" key="2">
    <citation type="submission" date="2019-04" db="EMBL/GenBank/DDBJ databases">
        <title>Genomic characterization of Staphylococcus petrasii strains.</title>
        <authorList>
            <person name="Vrbovska V."/>
            <person name="Kovarovic V."/>
            <person name="Maslanova I."/>
            <person name="Indrakova A."/>
            <person name="Petras P."/>
            <person name="Sedo O."/>
            <person name="Svec P."/>
            <person name="Fisarova L."/>
            <person name="Sedlacek I."/>
            <person name="Doskar J."/>
            <person name="Pantucek R."/>
        </authorList>
    </citation>
    <scope>NUCLEOTIDE SEQUENCE [LARGE SCALE GENOMIC DNA]</scope>
    <source>
        <strain evidence="4 6">P5404</strain>
    </source>
</reference>
<dbReference type="InterPro" id="IPR050425">
    <property type="entry name" value="NAD(P)_dehydrat-like"/>
</dbReference>
<evidence type="ECO:0000313" key="5">
    <source>
        <dbReference type="Proteomes" id="UP000254047"/>
    </source>
</evidence>
<dbReference type="GO" id="GO:0016616">
    <property type="term" value="F:oxidoreductase activity, acting on the CH-OH group of donors, NAD or NADP as acceptor"/>
    <property type="evidence" value="ECO:0007669"/>
    <property type="project" value="InterPro"/>
</dbReference>
<dbReference type="GO" id="GO:0006694">
    <property type="term" value="P:steroid biosynthetic process"/>
    <property type="evidence" value="ECO:0007669"/>
    <property type="project" value="InterPro"/>
</dbReference>
<dbReference type="PANTHER" id="PTHR10366">
    <property type="entry name" value="NAD DEPENDENT EPIMERASE/DEHYDRATASE"/>
    <property type="match status" value="1"/>
</dbReference>
<dbReference type="OrthoDB" id="9778052at2"/>
<feature type="domain" description="3-beta hydroxysteroid dehydrogenase/isomerase" evidence="2">
    <location>
        <begin position="6"/>
        <end position="240"/>
    </location>
</feature>
<evidence type="ECO:0000256" key="1">
    <source>
        <dbReference type="ARBA" id="ARBA00023002"/>
    </source>
</evidence>
<proteinExistence type="predicted"/>
<dbReference type="Pfam" id="PF01073">
    <property type="entry name" value="3Beta_HSD"/>
    <property type="match status" value="1"/>
</dbReference>
<dbReference type="EMBL" id="UHDO01000001">
    <property type="protein sequence ID" value="SUM42656.1"/>
    <property type="molecule type" value="Genomic_DNA"/>
</dbReference>
<dbReference type="InterPro" id="IPR002225">
    <property type="entry name" value="3Beta_OHSteriod_DH/Estase"/>
</dbReference>
<evidence type="ECO:0000313" key="3">
    <source>
        <dbReference type="EMBL" id="SUM42656.1"/>
    </source>
</evidence>
<gene>
    <name evidence="3" type="primary">arnA</name>
    <name evidence="4" type="ORF">BJR09_07430</name>
    <name evidence="3" type="ORF">NCTC13830_00177</name>
</gene>
<dbReference type="RefSeq" id="WP_103297803.1">
    <property type="nucleotide sequence ID" value="NZ_PPQT01000034.1"/>
</dbReference>
<organism evidence="3 5">
    <name type="scientific">Staphylococcus petrasii</name>
    <dbReference type="NCBI Taxonomy" id="1276936"/>
    <lineage>
        <taxon>Bacteria</taxon>
        <taxon>Bacillati</taxon>
        <taxon>Bacillota</taxon>
        <taxon>Bacilli</taxon>
        <taxon>Bacillales</taxon>
        <taxon>Staphylococcaceae</taxon>
        <taxon>Staphylococcus</taxon>
    </lineage>
</organism>
<dbReference type="CDD" id="cd05227">
    <property type="entry name" value="AR_SDR_e"/>
    <property type="match status" value="1"/>
</dbReference>
<reference evidence="3 5" key="1">
    <citation type="submission" date="2018-06" db="EMBL/GenBank/DDBJ databases">
        <authorList>
            <consortium name="Pathogen Informatics"/>
            <person name="Doyle S."/>
        </authorList>
    </citation>
    <scope>NUCLEOTIDE SEQUENCE [LARGE SCALE GENOMIC DNA]</scope>
    <source>
        <strain evidence="3 5">NCTC13830</strain>
    </source>
</reference>
<dbReference type="Proteomes" id="UP000297598">
    <property type="component" value="Unassembled WGS sequence"/>
</dbReference>
<accession>A0A380FWN5</accession>
<dbReference type="EMBL" id="SRLS01000010">
    <property type="protein sequence ID" value="TGE17075.1"/>
    <property type="molecule type" value="Genomic_DNA"/>
</dbReference>
<dbReference type="InterPro" id="IPR036291">
    <property type="entry name" value="NAD(P)-bd_dom_sf"/>
</dbReference>
<evidence type="ECO:0000259" key="2">
    <source>
        <dbReference type="Pfam" id="PF01073"/>
    </source>
</evidence>
<dbReference type="PANTHER" id="PTHR10366:SF564">
    <property type="entry name" value="STEROL-4-ALPHA-CARBOXYLATE 3-DEHYDROGENASE, DECARBOXYLATING"/>
    <property type="match status" value="1"/>
</dbReference>
<sequence>MKEKVLVTGGSGFLGSRIVSELLRQGYEVRTTVRSLDKKSSVIETIKAQGVDTEHLSFVVADLSREDNWENAMEDCTYVMSVASPVIMGSVSAKDEESINKQAIEGIQRILRAAEKSDVKRVVMTANFGAVGFSNKDKSSVTTEEYWTDPDEKGLSVYEKSKLLAEKAAWRFVKDTSHDIEFTTVNPVAILGPSLNKHMSGSFQFVENIANGSMKRIPNIALNIVDVRDVAVLHVLAMKTKEAAGKRFIATTEGQITMPEIAQLIREKRPDMARKVSTKTLPDFAVNIGAKFNKTAQEGKLMLEMNRNVSYQRARDVLGWEPKYSKEEALLASIDSMTKYGILK</sequence>
<dbReference type="SUPFAM" id="SSF51735">
    <property type="entry name" value="NAD(P)-binding Rossmann-fold domains"/>
    <property type="match status" value="1"/>
</dbReference>